<name>A0ABS0J2E5_9BACT</name>
<accession>A0ABS0J2E5</accession>
<gene>
    <name evidence="1" type="ORF">FVW20_05900</name>
</gene>
<proteinExistence type="predicted"/>
<comment type="caution">
    <text evidence="1">The sequence shown here is derived from an EMBL/GenBank/DDBJ whole genome shotgun (WGS) entry which is preliminary data.</text>
</comment>
<evidence type="ECO:0000313" key="1">
    <source>
        <dbReference type="EMBL" id="MBG3876569.1"/>
    </source>
</evidence>
<dbReference type="Proteomes" id="UP001194469">
    <property type="component" value="Unassembled WGS sequence"/>
</dbReference>
<protein>
    <submittedName>
        <fullName evidence="1">Uncharacterized protein</fullName>
    </submittedName>
</protein>
<keyword evidence="2" id="KW-1185">Reference proteome</keyword>
<sequence>MFTFMNTTTGGIPRRIIKETVMQQRFCTCGHQLWVLYSSIERKFRTMFFAGTCFSGKRVDICPCCGAPLDINRLN</sequence>
<reference evidence="1 2" key="1">
    <citation type="submission" date="2019-08" db="EMBL/GenBank/DDBJ databases">
        <authorList>
            <person name="Luo N."/>
        </authorList>
    </citation>
    <scope>NUCLEOTIDE SEQUENCE [LARGE SCALE GENOMIC DNA]</scope>
    <source>
        <strain evidence="1 2">NCIMB 9442</strain>
    </source>
</reference>
<evidence type="ECO:0000313" key="2">
    <source>
        <dbReference type="Proteomes" id="UP001194469"/>
    </source>
</evidence>
<organism evidence="1 2">
    <name type="scientific">Nitratidesulfovibrio oxamicus</name>
    <dbReference type="NCBI Taxonomy" id="32016"/>
    <lineage>
        <taxon>Bacteria</taxon>
        <taxon>Pseudomonadati</taxon>
        <taxon>Thermodesulfobacteriota</taxon>
        <taxon>Desulfovibrionia</taxon>
        <taxon>Desulfovibrionales</taxon>
        <taxon>Desulfovibrionaceae</taxon>
        <taxon>Nitratidesulfovibrio</taxon>
    </lineage>
</organism>
<dbReference type="EMBL" id="VRYY01000132">
    <property type="protein sequence ID" value="MBG3876569.1"/>
    <property type="molecule type" value="Genomic_DNA"/>
</dbReference>